<dbReference type="GeneID" id="30510725"/>
<organism evidence="2">
    <name type="scientific">Asterionella formosa</name>
    <dbReference type="NCBI Taxonomy" id="210441"/>
    <lineage>
        <taxon>Eukaryota</taxon>
        <taxon>Sar</taxon>
        <taxon>Stramenopiles</taxon>
        <taxon>Ochrophyta</taxon>
        <taxon>Bacillariophyta</taxon>
        <taxon>Fragilariophyceae</taxon>
        <taxon>Fragilariophycidae</taxon>
        <taxon>Fragilariales</taxon>
        <taxon>Fragilariaceae</taxon>
        <taxon>Asterionella</taxon>
    </lineage>
</organism>
<evidence type="ECO:0000313" key="2">
    <source>
        <dbReference type="EMBL" id="APD75845.1"/>
    </source>
</evidence>
<dbReference type="Gene3D" id="1.20.120.1200">
    <property type="entry name" value="NADH-ubiquinone/plastoquinone oxidoreductase chain 6, subunit NuoJ"/>
    <property type="match status" value="1"/>
</dbReference>
<name>A0A1J0RD67_9STRA</name>
<comment type="subcellular location">
    <subcellularLocation>
        <location evidence="1">Mitochondrion membrane</location>
        <topology evidence="1">Multi-pass membrane protein</topology>
    </subcellularLocation>
</comment>
<dbReference type="AlphaFoldDB" id="A0A1J0RD67"/>
<sequence>MKINDFFGSIFSIIIIFTASASVFSKNAVYSAFFLILSFLSSASLLFLYKCEFIPLLFIIVYVGAIAVLFLFVIMMLDLKTKSVEKINTKFLPTGFYIALFFLLSSLINNFQYWFKMRNPYYNSIKYNEYYNWFNKTEVILEIEAIGQVLYNYYVLSFLISGFLLFLAVLGSISLTTNFKTQQNLFESVKQV</sequence>
<feature type="transmembrane region" description="Helical" evidence="1">
    <location>
        <begin position="6"/>
        <end position="24"/>
    </location>
</feature>
<dbReference type="Pfam" id="PF00499">
    <property type="entry name" value="Oxidored_q3"/>
    <property type="match status" value="1"/>
</dbReference>
<keyword evidence="1 2" id="KW-0496">Mitochondrion</keyword>
<dbReference type="InterPro" id="IPR042106">
    <property type="entry name" value="Nuo/plastoQ_OxRdtase_6_NuoJ"/>
</dbReference>
<dbReference type="InterPro" id="IPR001457">
    <property type="entry name" value="NADH_UbQ/plastoQ_OxRdtase_su6"/>
</dbReference>
<comment type="function">
    <text evidence="1">Core subunit of the mitochondrial membrane respiratory chain NADH dehydrogenase (Complex I) which catalyzes electron transfer from NADH through the respiratory chain, using ubiquinone as an electron acceptor. Essential for the catalytic activity and assembly of complex I.</text>
</comment>
<keyword evidence="1" id="KW-0679">Respiratory chain</keyword>
<feature type="transmembrane region" description="Helical" evidence="1">
    <location>
        <begin position="55"/>
        <end position="79"/>
    </location>
</feature>
<gene>
    <name evidence="2" type="primary">nad6</name>
    <name evidence="2" type="ORF">BGL49_049</name>
</gene>
<dbReference type="EC" id="7.1.1.2" evidence="1"/>
<reference evidence="2" key="1">
    <citation type="submission" date="2016-10" db="EMBL/GenBank/DDBJ databases">
        <title>Complete mitochondrial genome of the freshwater diatom Asterionella formosa.</title>
        <authorList>
            <person name="Villain A."/>
            <person name="Kojadinovic M."/>
            <person name="Puppo C."/>
            <person name="Prioretti L."/>
            <person name="Hubert P."/>
            <person name="Zhang Y."/>
            <person name="Gregori G."/>
            <person name="Roulet A."/>
            <person name="Roques C."/>
            <person name="Claverie J.-M."/>
            <person name="Gontero B."/>
            <person name="Blanc G."/>
        </authorList>
    </citation>
    <scope>NUCLEOTIDE SEQUENCE</scope>
    <source>
        <strain evidence="2">BGM1</strain>
    </source>
</reference>
<geneLocation type="mitochondrion" evidence="2"/>
<dbReference type="PANTHER" id="PTHR33269">
    <property type="entry name" value="NADH-UBIQUINONE OXIDOREDUCTASE CHAIN 6"/>
    <property type="match status" value="1"/>
</dbReference>
<dbReference type="EMBL" id="KY021079">
    <property type="protein sequence ID" value="APD75845.1"/>
    <property type="molecule type" value="Genomic_DNA"/>
</dbReference>
<dbReference type="PANTHER" id="PTHR33269:SF17">
    <property type="entry name" value="NADH-UBIQUINONE OXIDOREDUCTASE CHAIN 6"/>
    <property type="match status" value="1"/>
</dbReference>
<dbReference type="GO" id="GO:0008137">
    <property type="term" value="F:NADH dehydrogenase (ubiquinone) activity"/>
    <property type="evidence" value="ECO:0007669"/>
    <property type="project" value="UniProtKB-UniRule"/>
</dbReference>
<feature type="transmembrane region" description="Helical" evidence="1">
    <location>
        <begin position="29"/>
        <end position="49"/>
    </location>
</feature>
<keyword evidence="1" id="KW-0830">Ubiquinone</keyword>
<protein>
    <recommendedName>
        <fullName evidence="1">NADH-ubiquinone oxidoreductase chain 6</fullName>
        <ecNumber evidence="1">7.1.1.2</ecNumber>
    </recommendedName>
</protein>
<comment type="catalytic activity">
    <reaction evidence="1">
        <text>a ubiquinone + NADH + 5 H(+)(in) = a ubiquinol + NAD(+) + 4 H(+)(out)</text>
        <dbReference type="Rhea" id="RHEA:29091"/>
        <dbReference type="Rhea" id="RHEA-COMP:9565"/>
        <dbReference type="Rhea" id="RHEA-COMP:9566"/>
        <dbReference type="ChEBI" id="CHEBI:15378"/>
        <dbReference type="ChEBI" id="CHEBI:16389"/>
        <dbReference type="ChEBI" id="CHEBI:17976"/>
        <dbReference type="ChEBI" id="CHEBI:57540"/>
        <dbReference type="ChEBI" id="CHEBI:57945"/>
        <dbReference type="EC" id="7.1.1.2"/>
    </reaction>
</comment>
<dbReference type="GO" id="GO:0031966">
    <property type="term" value="C:mitochondrial membrane"/>
    <property type="evidence" value="ECO:0007669"/>
    <property type="project" value="UniProtKB-SubCell"/>
</dbReference>
<evidence type="ECO:0000256" key="1">
    <source>
        <dbReference type="RuleBase" id="RU004430"/>
    </source>
</evidence>
<feature type="transmembrane region" description="Helical" evidence="1">
    <location>
        <begin position="153"/>
        <end position="175"/>
    </location>
</feature>
<keyword evidence="1" id="KW-0472">Membrane</keyword>
<keyword evidence="1" id="KW-0249">Electron transport</keyword>
<feature type="transmembrane region" description="Helical" evidence="1">
    <location>
        <begin position="91"/>
        <end position="115"/>
    </location>
</feature>
<keyword evidence="1" id="KW-0812">Transmembrane</keyword>
<keyword evidence="1" id="KW-1278">Translocase</keyword>
<keyword evidence="1" id="KW-0520">NAD</keyword>
<comment type="similarity">
    <text evidence="1">Belongs to the complex I subunit 6 family.</text>
</comment>
<proteinExistence type="inferred from homology"/>
<dbReference type="RefSeq" id="YP_009326084.1">
    <property type="nucleotide sequence ID" value="NC_032029.1"/>
</dbReference>
<keyword evidence="1" id="KW-0813">Transport</keyword>
<accession>A0A1J0RD67</accession>
<keyword evidence="1" id="KW-1133">Transmembrane helix</keyword>